<reference evidence="1 2" key="1">
    <citation type="journal article" date="2015" name="Microbiome">
        <title>Genomic resolution of linkages in carbon, nitrogen, and sulfur cycling among widespread estuary sediment bacteria.</title>
        <authorList>
            <person name="Baker B.J."/>
            <person name="Lazar C.S."/>
            <person name="Teske A.P."/>
            <person name="Dick G.J."/>
        </authorList>
    </citation>
    <scope>NUCLEOTIDE SEQUENCE [LARGE SCALE GENOMIC DNA]</scope>
    <source>
        <strain evidence="1">DG_24</strain>
    </source>
</reference>
<dbReference type="AlphaFoldDB" id="A0A0S7WW72"/>
<dbReference type="Proteomes" id="UP000052008">
    <property type="component" value="Unassembled WGS sequence"/>
</dbReference>
<organism evidence="1 2">
    <name type="scientific">candidate division TA06 bacterium DG_24</name>
    <dbReference type="NCBI Taxonomy" id="1703770"/>
    <lineage>
        <taxon>Bacteria</taxon>
        <taxon>Bacteria division TA06</taxon>
    </lineage>
</organism>
<evidence type="ECO:0008006" key="3">
    <source>
        <dbReference type="Google" id="ProtNLM"/>
    </source>
</evidence>
<dbReference type="EMBL" id="LIZS01000002">
    <property type="protein sequence ID" value="KPJ54432.1"/>
    <property type="molecule type" value="Genomic_DNA"/>
</dbReference>
<sequence>MRGEERKQVLSELVGLISWVEVSLVDEEPAARSEGADDDLVSATALLGSAGETVARHLGLGRVRSVETISSGRSLRLVPIGDRYLGCLLEAPGGEEITAASAERMAEGRMGIPGRVRPPAGIERLLWSKVELVNMLVDEFSGGGPKQPWLDFVARVLTAADTDATIGGSILVDDTGVTVAGTLPAAIREDDIAVVFKRIIDLLCQHAIRELGASQARAHVHAVIGRLGLGGT</sequence>
<dbReference type="STRING" id="1703770.AMJ39_00450"/>
<proteinExistence type="predicted"/>
<evidence type="ECO:0000313" key="2">
    <source>
        <dbReference type="Proteomes" id="UP000052008"/>
    </source>
</evidence>
<accession>A0A0S7WW72</accession>
<comment type="caution">
    <text evidence="1">The sequence shown here is derived from an EMBL/GenBank/DDBJ whole genome shotgun (WGS) entry which is preliminary data.</text>
</comment>
<protein>
    <recommendedName>
        <fullName evidence="3">Roadblock/LAMTOR2 domain-containing protein</fullName>
    </recommendedName>
</protein>
<gene>
    <name evidence="1" type="ORF">AMJ39_00450</name>
</gene>
<evidence type="ECO:0000313" key="1">
    <source>
        <dbReference type="EMBL" id="KPJ54432.1"/>
    </source>
</evidence>
<name>A0A0S7WW72_UNCT6</name>